<dbReference type="Gene3D" id="3.90.79.10">
    <property type="entry name" value="Nucleoside Triphosphate Pyrophosphohydrolase"/>
    <property type="match status" value="1"/>
</dbReference>
<reference evidence="2 3" key="1">
    <citation type="submission" date="2018-01" db="EMBL/GenBank/DDBJ databases">
        <title>Halomonas endophytica sp. nov., isolated from storage liquid in the stems of Populus euphratica.</title>
        <authorList>
            <person name="Chen C."/>
        </authorList>
    </citation>
    <scope>NUCLEOTIDE SEQUENCE [LARGE SCALE GENOMIC DNA]</scope>
    <source>
        <strain evidence="2 3">MC28</strain>
    </source>
</reference>
<sequence>MNRWQPHVTVATVVERAGRFLLVEEAPDGPRNPSLFNQPAGHLEPGERIRDAALRELREESAWQVGITDYLGMYVHEAPNGLTFHSHGFFGMALAHLGNDLDSGILAVHWLTLDEIEELERQGRMRSPLVMRRIRDAMAGRFYPMDTIHER</sequence>
<dbReference type="GO" id="GO:0016787">
    <property type="term" value="F:hydrolase activity"/>
    <property type="evidence" value="ECO:0007669"/>
    <property type="project" value="UniProtKB-KW"/>
</dbReference>
<protein>
    <submittedName>
        <fullName evidence="2">NUDIX hydrolase</fullName>
    </submittedName>
</protein>
<keyword evidence="2" id="KW-0378">Hydrolase</keyword>
<dbReference type="PANTHER" id="PTHR43222">
    <property type="entry name" value="NUDIX HYDROLASE 23"/>
    <property type="match status" value="1"/>
</dbReference>
<dbReference type="SUPFAM" id="SSF55811">
    <property type="entry name" value="Nudix"/>
    <property type="match status" value="1"/>
</dbReference>
<dbReference type="InterPro" id="IPR015797">
    <property type="entry name" value="NUDIX_hydrolase-like_dom_sf"/>
</dbReference>
<dbReference type="Pfam" id="PF00293">
    <property type="entry name" value="NUDIX"/>
    <property type="match status" value="1"/>
</dbReference>
<gene>
    <name evidence="2" type="ORF">C1H69_09560</name>
</gene>
<evidence type="ECO:0000313" key="3">
    <source>
        <dbReference type="Proteomes" id="UP000235803"/>
    </source>
</evidence>
<dbReference type="InterPro" id="IPR000086">
    <property type="entry name" value="NUDIX_hydrolase_dom"/>
</dbReference>
<dbReference type="EMBL" id="PNRF01000019">
    <property type="protein sequence ID" value="PMR75463.1"/>
    <property type="molecule type" value="Genomic_DNA"/>
</dbReference>
<evidence type="ECO:0000313" key="2">
    <source>
        <dbReference type="EMBL" id="PMR75463.1"/>
    </source>
</evidence>
<accession>A0A2N7U4V6</accession>
<dbReference type="PROSITE" id="PS51462">
    <property type="entry name" value="NUDIX"/>
    <property type="match status" value="1"/>
</dbReference>
<organism evidence="2 3">
    <name type="scientific">Billgrantia endophytica</name>
    <dbReference type="NCBI Taxonomy" id="2033802"/>
    <lineage>
        <taxon>Bacteria</taxon>
        <taxon>Pseudomonadati</taxon>
        <taxon>Pseudomonadota</taxon>
        <taxon>Gammaproteobacteria</taxon>
        <taxon>Oceanospirillales</taxon>
        <taxon>Halomonadaceae</taxon>
        <taxon>Billgrantia</taxon>
    </lineage>
</organism>
<feature type="domain" description="Nudix hydrolase" evidence="1">
    <location>
        <begin position="3"/>
        <end position="133"/>
    </location>
</feature>
<dbReference type="RefSeq" id="WP_102653177.1">
    <property type="nucleotide sequence ID" value="NZ_PNRF01000019.1"/>
</dbReference>
<comment type="caution">
    <text evidence="2">The sequence shown here is derived from an EMBL/GenBank/DDBJ whole genome shotgun (WGS) entry which is preliminary data.</text>
</comment>
<proteinExistence type="predicted"/>
<dbReference type="Proteomes" id="UP000235803">
    <property type="component" value="Unassembled WGS sequence"/>
</dbReference>
<evidence type="ECO:0000259" key="1">
    <source>
        <dbReference type="PROSITE" id="PS51462"/>
    </source>
</evidence>
<dbReference type="AlphaFoldDB" id="A0A2N7U4V6"/>
<dbReference type="PANTHER" id="PTHR43222:SF11">
    <property type="entry name" value="PHOSPHATASE NUDJ"/>
    <property type="match status" value="1"/>
</dbReference>
<name>A0A2N7U4V6_9GAMM</name>
<dbReference type="OrthoDB" id="8594221at2"/>
<keyword evidence="3" id="KW-1185">Reference proteome</keyword>